<dbReference type="EMBL" id="PXOA01000131">
    <property type="protein sequence ID" value="RFU79934.1"/>
    <property type="molecule type" value="Genomic_DNA"/>
</dbReference>
<evidence type="ECO:0000313" key="10">
    <source>
        <dbReference type="EMBL" id="RFU79934.1"/>
    </source>
</evidence>
<comment type="similarity">
    <text evidence="2">Belongs to the major facilitator superfamily.</text>
</comment>
<feature type="transmembrane region" description="Helical" evidence="8">
    <location>
        <begin position="284"/>
        <end position="302"/>
    </location>
</feature>
<gene>
    <name evidence="10" type="ORF">TARUN_2278</name>
</gene>
<feature type="transmembrane region" description="Helical" evidence="8">
    <location>
        <begin position="255"/>
        <end position="272"/>
    </location>
</feature>
<keyword evidence="6 8" id="KW-0472">Membrane</keyword>
<feature type="domain" description="Major facilitator superfamily (MFS) profile" evidence="9">
    <location>
        <begin position="63"/>
        <end position="543"/>
    </location>
</feature>
<sequence length="685" mass="73107">MSSRSSNREGSLATAPPTETSPLLSQPLPGNGVLVDGNDAEDGGVDVARGQKKHPMADKIHLLLPAIGVGVYLVAVDQLLAVATYAKIGSELNALNNTSWIATAYFLTLTSFQPLFGKLSDIFGRKACLLFAYAIFGIGCLGCGLAQSMTQLCLARAFAGIGGGGMSSVTSILFSDIIPLQERGVWQGYINVIYAAGTATGGPLGGLFADSLGWRWSFMIQAPLCLVASVSVYFILDIEPPSKDHWAAKVRQIDFLGAFTLVLAVVSLLTGLDSGPNLGWSHRITIVALSLTPVFFSLFLFVEMKIAKHPFAPGHVILNRDMLPCYIVNMFGMAGGMGVMFFVPLYFQAVEGLSATASGSMLVPGTIAGVLASLAGGWVIKRTGKFYWPTVISFGTLFLAMVPLIVSVWYRSLFGTNAGFILTAIGNGGGMFQSPFTPPPRSLLTWMKNSSLEGITTILIALLANAAAEDTAVATACSYLFRSLGSSIGVGVSSAVLQQVLRTQLASRLGDEASQIEEKVRQSLDIIKELPPLLAEQIITSKPVSELGDGPIKPSWSKLNAASVSPIPPKAAIELPHFQQQIVKSAADYGPSPSNCASNSSPALFAAGQGKGASLGEHWIRHKRPPRCTIVHVTLTLEIAILFLPFPARLRNAWPGFLAGDLRGPSELRRLREWRRRRSGLRFPT</sequence>
<feature type="transmembrane region" description="Helical" evidence="8">
    <location>
        <begin position="154"/>
        <end position="174"/>
    </location>
</feature>
<proteinExistence type="inferred from homology"/>
<dbReference type="SUPFAM" id="SSF103473">
    <property type="entry name" value="MFS general substrate transporter"/>
    <property type="match status" value="1"/>
</dbReference>
<comment type="subcellular location">
    <subcellularLocation>
        <location evidence="1">Endomembrane system</location>
        <topology evidence="1">Multi-pass membrane protein</topology>
    </subcellularLocation>
</comment>
<dbReference type="InterPro" id="IPR036259">
    <property type="entry name" value="MFS_trans_sf"/>
</dbReference>
<keyword evidence="4 8" id="KW-0812">Transmembrane</keyword>
<name>A0A395NV73_TRIAR</name>
<keyword evidence="3" id="KW-0813">Transport</keyword>
<dbReference type="AlphaFoldDB" id="A0A395NV73"/>
<evidence type="ECO:0000313" key="11">
    <source>
        <dbReference type="Proteomes" id="UP000266272"/>
    </source>
</evidence>
<dbReference type="InterPro" id="IPR011701">
    <property type="entry name" value="MFS"/>
</dbReference>
<feature type="transmembrane region" description="Helical" evidence="8">
    <location>
        <begin position="323"/>
        <end position="347"/>
    </location>
</feature>
<dbReference type="InterPro" id="IPR020846">
    <property type="entry name" value="MFS_dom"/>
</dbReference>
<feature type="region of interest" description="Disordered" evidence="7">
    <location>
        <begin position="1"/>
        <end position="29"/>
    </location>
</feature>
<feature type="transmembrane region" description="Helical" evidence="8">
    <location>
        <begin position="98"/>
        <end position="116"/>
    </location>
</feature>
<feature type="transmembrane region" description="Helical" evidence="8">
    <location>
        <begin position="214"/>
        <end position="235"/>
    </location>
</feature>
<dbReference type="GO" id="GO:0012505">
    <property type="term" value="C:endomembrane system"/>
    <property type="evidence" value="ECO:0007669"/>
    <property type="project" value="UniProtKB-SubCell"/>
</dbReference>
<dbReference type="Gene3D" id="1.20.1250.20">
    <property type="entry name" value="MFS general substrate transporter like domains"/>
    <property type="match status" value="1"/>
</dbReference>
<protein>
    <recommendedName>
        <fullName evidence="9">Major facilitator superfamily (MFS) profile domain-containing protein</fullName>
    </recommendedName>
</protein>
<dbReference type="OrthoDB" id="3437016at2759"/>
<feature type="transmembrane region" description="Helical" evidence="8">
    <location>
        <begin position="62"/>
        <end position="86"/>
    </location>
</feature>
<dbReference type="PANTHER" id="PTHR23501:SF84">
    <property type="entry name" value="VACUOLAR MEMBRANE AMINO ACID UPTAKE TRANSPORTER FNX2"/>
    <property type="match status" value="1"/>
</dbReference>
<feature type="transmembrane region" description="Helical" evidence="8">
    <location>
        <begin position="186"/>
        <end position="208"/>
    </location>
</feature>
<keyword evidence="11" id="KW-1185">Reference proteome</keyword>
<feature type="transmembrane region" description="Helical" evidence="8">
    <location>
        <begin position="387"/>
        <end position="410"/>
    </location>
</feature>
<evidence type="ECO:0000256" key="7">
    <source>
        <dbReference type="SAM" id="MobiDB-lite"/>
    </source>
</evidence>
<comment type="caution">
    <text evidence="10">The sequence shown here is derived from an EMBL/GenBank/DDBJ whole genome shotgun (WGS) entry which is preliminary data.</text>
</comment>
<feature type="transmembrane region" description="Helical" evidence="8">
    <location>
        <begin position="128"/>
        <end position="148"/>
    </location>
</feature>
<dbReference type="GO" id="GO:0000329">
    <property type="term" value="C:fungal-type vacuole membrane"/>
    <property type="evidence" value="ECO:0007669"/>
    <property type="project" value="TreeGrafter"/>
</dbReference>
<evidence type="ECO:0000256" key="6">
    <source>
        <dbReference type="ARBA" id="ARBA00023136"/>
    </source>
</evidence>
<evidence type="ECO:0000256" key="5">
    <source>
        <dbReference type="ARBA" id="ARBA00022989"/>
    </source>
</evidence>
<dbReference type="PANTHER" id="PTHR23501">
    <property type="entry name" value="MAJOR FACILITATOR SUPERFAMILY"/>
    <property type="match status" value="1"/>
</dbReference>
<dbReference type="Pfam" id="PF07690">
    <property type="entry name" value="MFS_1"/>
    <property type="match status" value="1"/>
</dbReference>
<dbReference type="GO" id="GO:0015174">
    <property type="term" value="F:basic amino acid transmembrane transporter activity"/>
    <property type="evidence" value="ECO:0007669"/>
    <property type="project" value="TreeGrafter"/>
</dbReference>
<dbReference type="Proteomes" id="UP000266272">
    <property type="component" value="Unassembled WGS sequence"/>
</dbReference>
<dbReference type="PROSITE" id="PS50850">
    <property type="entry name" value="MFS"/>
    <property type="match status" value="1"/>
</dbReference>
<keyword evidence="5 8" id="KW-1133">Transmembrane helix</keyword>
<evidence type="ECO:0000259" key="9">
    <source>
        <dbReference type="PROSITE" id="PS50850"/>
    </source>
</evidence>
<evidence type="ECO:0000256" key="1">
    <source>
        <dbReference type="ARBA" id="ARBA00004127"/>
    </source>
</evidence>
<evidence type="ECO:0000256" key="2">
    <source>
        <dbReference type="ARBA" id="ARBA00008335"/>
    </source>
</evidence>
<evidence type="ECO:0000256" key="4">
    <source>
        <dbReference type="ARBA" id="ARBA00022692"/>
    </source>
</evidence>
<dbReference type="Gene3D" id="1.20.1720.10">
    <property type="entry name" value="Multidrug resistance protein D"/>
    <property type="match status" value="1"/>
</dbReference>
<dbReference type="GO" id="GO:0046943">
    <property type="term" value="F:carboxylic acid transmembrane transporter activity"/>
    <property type="evidence" value="ECO:0007669"/>
    <property type="project" value="UniProtKB-ARBA"/>
</dbReference>
<organism evidence="10 11">
    <name type="scientific">Trichoderma arundinaceum</name>
    <dbReference type="NCBI Taxonomy" id="490622"/>
    <lineage>
        <taxon>Eukaryota</taxon>
        <taxon>Fungi</taxon>
        <taxon>Dikarya</taxon>
        <taxon>Ascomycota</taxon>
        <taxon>Pezizomycotina</taxon>
        <taxon>Sordariomycetes</taxon>
        <taxon>Hypocreomycetidae</taxon>
        <taxon>Hypocreales</taxon>
        <taxon>Hypocreaceae</taxon>
        <taxon>Trichoderma</taxon>
    </lineage>
</organism>
<feature type="transmembrane region" description="Helical" evidence="8">
    <location>
        <begin position="359"/>
        <end position="380"/>
    </location>
</feature>
<evidence type="ECO:0000256" key="3">
    <source>
        <dbReference type="ARBA" id="ARBA00022448"/>
    </source>
</evidence>
<evidence type="ECO:0000256" key="8">
    <source>
        <dbReference type="SAM" id="Phobius"/>
    </source>
</evidence>
<dbReference type="FunFam" id="1.20.1720.10:FF:000013">
    <property type="entry name" value="Related to multidrug resistance proteins"/>
    <property type="match status" value="1"/>
</dbReference>
<reference evidence="10 11" key="1">
    <citation type="journal article" date="2018" name="PLoS Pathog.">
        <title>Evolution of structural diversity of trichothecenes, a family of toxins produced by plant pathogenic and entomopathogenic fungi.</title>
        <authorList>
            <person name="Proctor R.H."/>
            <person name="McCormick S.P."/>
            <person name="Kim H.S."/>
            <person name="Cardoza R.E."/>
            <person name="Stanley A.M."/>
            <person name="Lindo L."/>
            <person name="Kelly A."/>
            <person name="Brown D.W."/>
            <person name="Lee T."/>
            <person name="Vaughan M.M."/>
            <person name="Alexander N.J."/>
            <person name="Busman M."/>
            <person name="Gutierrez S."/>
        </authorList>
    </citation>
    <scope>NUCLEOTIDE SEQUENCE [LARGE SCALE GENOMIC DNA]</scope>
    <source>
        <strain evidence="10 11">IBT 40837</strain>
    </source>
</reference>
<accession>A0A395NV73</accession>